<feature type="domain" description="DUF1707" evidence="2">
    <location>
        <begin position="20"/>
        <end position="72"/>
    </location>
</feature>
<proteinExistence type="predicted"/>
<gene>
    <name evidence="3" type="ORF">Sviol_06020</name>
</gene>
<dbReference type="PANTHER" id="PTHR40763">
    <property type="entry name" value="MEMBRANE PROTEIN-RELATED"/>
    <property type="match status" value="1"/>
</dbReference>
<dbReference type="PANTHER" id="PTHR40763:SF5">
    <property type="entry name" value="MEMBRANE PROTEIN"/>
    <property type="match status" value="1"/>
</dbReference>
<dbReference type="RefSeq" id="WP_189960140.1">
    <property type="nucleotide sequence ID" value="NZ_BMUA01000001.1"/>
</dbReference>
<organism evidence="3 4">
    <name type="scientific">Streptomyces violascens</name>
    <dbReference type="NCBI Taxonomy" id="67381"/>
    <lineage>
        <taxon>Bacteria</taxon>
        <taxon>Bacillati</taxon>
        <taxon>Actinomycetota</taxon>
        <taxon>Actinomycetes</taxon>
        <taxon>Kitasatosporales</taxon>
        <taxon>Streptomycetaceae</taxon>
        <taxon>Streptomyces</taxon>
    </lineage>
</organism>
<evidence type="ECO:0000313" key="4">
    <source>
        <dbReference type="Proteomes" id="UP001050808"/>
    </source>
</evidence>
<accession>A0ABQ3QFY4</accession>
<dbReference type="EMBL" id="BNDY01000002">
    <property type="protein sequence ID" value="GHI36194.1"/>
    <property type="molecule type" value="Genomic_DNA"/>
</dbReference>
<feature type="region of interest" description="Disordered" evidence="1">
    <location>
        <begin position="1"/>
        <end position="26"/>
    </location>
</feature>
<reference evidence="3" key="1">
    <citation type="submission" date="2024-05" db="EMBL/GenBank/DDBJ databases">
        <title>Whole genome shotgun sequence of Streptomyces violascens NBRC 12920.</title>
        <authorList>
            <person name="Komaki H."/>
            <person name="Tamura T."/>
        </authorList>
    </citation>
    <scope>NUCLEOTIDE SEQUENCE</scope>
    <source>
        <strain evidence="3">NBRC 12920</strain>
    </source>
</reference>
<sequence length="215" mass="23366">MSGQTPPTGQPHDPGAPPPTRASHADRDRTVDLLRIAAGDGLLDATELDQRLEVALTARTLDELAGLTADLPSTAASGSAAVEVKDVVRIDQQAGSVRREGRWVVPRRIELRPSWCDVTLDFTEAVITQDTLRIDMNMRGGTLLLVTGPGIVVNTESLSMSFCHGRTPGTVDPGADHTLRVELTGRFAYGRIKVRTPRRTFGQWLLRKPARQSGR</sequence>
<dbReference type="Proteomes" id="UP001050808">
    <property type="component" value="Unassembled WGS sequence"/>
</dbReference>
<protein>
    <recommendedName>
        <fullName evidence="2">DUF1707 domain-containing protein</fullName>
    </recommendedName>
</protein>
<name>A0ABQ3QFY4_9ACTN</name>
<evidence type="ECO:0000313" key="3">
    <source>
        <dbReference type="EMBL" id="GHI36194.1"/>
    </source>
</evidence>
<comment type="caution">
    <text evidence="3">The sequence shown here is derived from an EMBL/GenBank/DDBJ whole genome shotgun (WGS) entry which is preliminary data.</text>
</comment>
<dbReference type="Pfam" id="PF08044">
    <property type="entry name" value="DUF1707"/>
    <property type="match status" value="1"/>
</dbReference>
<keyword evidence="4" id="KW-1185">Reference proteome</keyword>
<evidence type="ECO:0000259" key="2">
    <source>
        <dbReference type="Pfam" id="PF08044"/>
    </source>
</evidence>
<dbReference type="InterPro" id="IPR012551">
    <property type="entry name" value="DUF1707_SHOCT-like"/>
</dbReference>
<evidence type="ECO:0000256" key="1">
    <source>
        <dbReference type="SAM" id="MobiDB-lite"/>
    </source>
</evidence>